<reference evidence="2" key="1">
    <citation type="submission" date="2018-05" db="EMBL/GenBank/DDBJ databases">
        <authorList>
            <person name="Lanie J.A."/>
            <person name="Ng W.-L."/>
            <person name="Kazmierczak K.M."/>
            <person name="Andrzejewski T.M."/>
            <person name="Davidsen T.M."/>
            <person name="Wayne K.J."/>
            <person name="Tettelin H."/>
            <person name="Glass J.I."/>
            <person name="Rusch D."/>
            <person name="Podicherti R."/>
            <person name="Tsui H.-C.T."/>
            <person name="Winkler M.E."/>
        </authorList>
    </citation>
    <scope>NUCLEOTIDE SEQUENCE</scope>
</reference>
<dbReference type="InterPro" id="IPR036291">
    <property type="entry name" value="NAD(P)-bd_dom_sf"/>
</dbReference>
<name>A0A381NYN4_9ZZZZ</name>
<feature type="non-terminal residue" evidence="2">
    <location>
        <position position="1"/>
    </location>
</feature>
<dbReference type="PANTHER" id="PTHR12286">
    <property type="entry name" value="SACCHAROPINE DEHYDROGENASE-LIKE OXIDOREDUCTASE"/>
    <property type="match status" value="1"/>
</dbReference>
<organism evidence="2">
    <name type="scientific">marine metagenome</name>
    <dbReference type="NCBI Taxonomy" id="408172"/>
    <lineage>
        <taxon>unclassified sequences</taxon>
        <taxon>metagenomes</taxon>
        <taxon>ecological metagenomes</taxon>
    </lineage>
</organism>
<dbReference type="EMBL" id="UINC01000697">
    <property type="protein sequence ID" value="SUZ59746.1"/>
    <property type="molecule type" value="Genomic_DNA"/>
</dbReference>
<evidence type="ECO:0000313" key="2">
    <source>
        <dbReference type="EMBL" id="SUZ59746.1"/>
    </source>
</evidence>
<sequence>VETQTRDFDVVVWGATGFVGRLTAQHILEHYGTSFPWALGGRSETKLSAVRDALTAETGVDASGLPLIVGDAADATFMRGLAERTRVACTTVGPYALYGSELVAACAATGTHYCDLTGEVFWMGRMIDAHQDQAQASGARMVHACGFDCIPADLGVFFVQQAMKARHSVPGKRVKLRVAGFKGGASGGTAASAINMLEEQSRDPEVRRRNENPYAINPRGQRNGPDDPDSFRIAWDADFGQWTGPFIMANVDTRVVRRSNALLANAYGPDFRYEEAMLMGRGPFGFVKALGLATALRVGMAAMTVGPVRRAAASRMPAPGEGPSRRVREAGYWDVRLLAEHPSDSSETLRARLTGDRDPGYGSTAKMLAESAICLARDSLTSSGGIHTPASAMGEALLDRLQQNAGVTVQIEGP</sequence>
<evidence type="ECO:0000256" key="1">
    <source>
        <dbReference type="SAM" id="MobiDB-lite"/>
    </source>
</evidence>
<dbReference type="PANTHER" id="PTHR12286:SF5">
    <property type="entry name" value="SACCHAROPINE DEHYDROGENASE-LIKE OXIDOREDUCTASE"/>
    <property type="match status" value="1"/>
</dbReference>
<dbReference type="Gene3D" id="3.40.50.720">
    <property type="entry name" value="NAD(P)-binding Rossmann-like Domain"/>
    <property type="match status" value="1"/>
</dbReference>
<accession>A0A381NYN4</accession>
<dbReference type="GO" id="GO:0005886">
    <property type="term" value="C:plasma membrane"/>
    <property type="evidence" value="ECO:0007669"/>
    <property type="project" value="TreeGrafter"/>
</dbReference>
<gene>
    <name evidence="2" type="ORF">METZ01_LOCUS12600</name>
</gene>
<feature type="compositionally biased region" description="Basic and acidic residues" evidence="1">
    <location>
        <begin position="199"/>
        <end position="211"/>
    </location>
</feature>
<dbReference type="GO" id="GO:0009247">
    <property type="term" value="P:glycolipid biosynthetic process"/>
    <property type="evidence" value="ECO:0007669"/>
    <property type="project" value="TreeGrafter"/>
</dbReference>
<dbReference type="SUPFAM" id="SSF51735">
    <property type="entry name" value="NAD(P)-binding Rossmann-fold domains"/>
    <property type="match status" value="1"/>
</dbReference>
<dbReference type="InterPro" id="IPR051276">
    <property type="entry name" value="Saccharopine_DH-like_oxidrdct"/>
</dbReference>
<protein>
    <submittedName>
        <fullName evidence="2">Uncharacterized protein</fullName>
    </submittedName>
</protein>
<feature type="region of interest" description="Disordered" evidence="1">
    <location>
        <begin position="198"/>
        <end position="230"/>
    </location>
</feature>
<proteinExistence type="predicted"/>
<dbReference type="AlphaFoldDB" id="A0A381NYN4"/>